<dbReference type="GeneID" id="37228384"/>
<proteinExistence type="predicted"/>
<sequence length="318" mass="36046">MPKFPRMLKGIRSIVPASRETTLFPIFSRHYSYQRPQPQMANIAGNTQDFFSYTSGRWVWNERQQLQERYREFDILELQKIAVESSSSGSCARSYGTPIFVLRTFSSTIVVISRASSTGKAQALVLCSSKAVILIFLDYNGDLVLELPENFKQLDEKTPNAVKDKVTNSILVYLYEKYTAERNPILSKVFQYPTGKTLTDPIHFVGNTWDGDILPLRESLIRIQKMSALAGSGISSAVRPSAPSPLPLEEIRQHYEDGEGWNEVQDFWDALSGIMSRDGWTSHETYDQATSIYSQIRPPIMMCRVGDVRLFCAETVSK</sequence>
<evidence type="ECO:0000313" key="1">
    <source>
        <dbReference type="EMBL" id="RAL04061.1"/>
    </source>
</evidence>
<reference evidence="1 2" key="1">
    <citation type="submission" date="2018-02" db="EMBL/GenBank/DDBJ databases">
        <title>The genomes of Aspergillus section Nigri reveals drivers in fungal speciation.</title>
        <authorList>
            <consortium name="DOE Joint Genome Institute"/>
            <person name="Vesth T.C."/>
            <person name="Nybo J."/>
            <person name="Theobald S."/>
            <person name="Brandl J."/>
            <person name="Frisvad J.C."/>
            <person name="Nielsen K.F."/>
            <person name="Lyhne E.K."/>
            <person name="Kogle M.E."/>
            <person name="Kuo A."/>
            <person name="Riley R."/>
            <person name="Clum A."/>
            <person name="Nolan M."/>
            <person name="Lipzen A."/>
            <person name="Salamov A."/>
            <person name="Henrissat B."/>
            <person name="Wiebenga A."/>
            <person name="De vries R.P."/>
            <person name="Grigoriev I.V."/>
            <person name="Mortensen U.H."/>
            <person name="Andersen M.R."/>
            <person name="Baker S.E."/>
        </authorList>
    </citation>
    <scope>NUCLEOTIDE SEQUENCE [LARGE SCALE GENOMIC DNA]</scope>
    <source>
        <strain evidence="1 2">CBS 121593</strain>
    </source>
</reference>
<dbReference type="InterPro" id="IPR051035">
    <property type="entry name" value="Mito_inheritance_9"/>
</dbReference>
<dbReference type="Proteomes" id="UP000249402">
    <property type="component" value="Unassembled WGS sequence"/>
</dbReference>
<dbReference type="GO" id="GO:0005739">
    <property type="term" value="C:mitochondrion"/>
    <property type="evidence" value="ECO:0007669"/>
    <property type="project" value="TreeGrafter"/>
</dbReference>
<keyword evidence="2" id="KW-1185">Reference proteome</keyword>
<evidence type="ECO:0000313" key="2">
    <source>
        <dbReference type="Proteomes" id="UP000249402"/>
    </source>
</evidence>
<dbReference type="OrthoDB" id="2968323at2759"/>
<protein>
    <submittedName>
        <fullName evidence="1">Uncharacterized protein</fullName>
    </submittedName>
</protein>
<dbReference type="PANTHER" id="PTHR36091:SF1">
    <property type="entry name" value="ALTERED INHERITANCE OF MITOCHONDRIA PROTEIN 9, MITOCHONDRIAL"/>
    <property type="match status" value="1"/>
</dbReference>
<dbReference type="EMBL" id="KZ824425">
    <property type="protein sequence ID" value="RAL04061.1"/>
    <property type="molecule type" value="Genomic_DNA"/>
</dbReference>
<dbReference type="AlphaFoldDB" id="A0A395H7Z2"/>
<dbReference type="VEuPathDB" id="FungiDB:BO80DRAFT_486328"/>
<gene>
    <name evidence="1" type="ORF">BO80DRAFT_486328</name>
</gene>
<dbReference type="STRING" id="1448316.A0A395H7Z2"/>
<dbReference type="PANTHER" id="PTHR36091">
    <property type="entry name" value="ALTERED INHERITANCE OF MITOCHONDRIA PROTEIN 9, MITOCHONDRIAL"/>
    <property type="match status" value="1"/>
</dbReference>
<dbReference type="RefSeq" id="XP_025578388.1">
    <property type="nucleotide sequence ID" value="XM_025723519.1"/>
</dbReference>
<name>A0A395H7Z2_9EURO</name>
<accession>A0A395H7Z2</accession>
<organism evidence="1 2">
    <name type="scientific">Aspergillus ibericus CBS 121593</name>
    <dbReference type="NCBI Taxonomy" id="1448316"/>
    <lineage>
        <taxon>Eukaryota</taxon>
        <taxon>Fungi</taxon>
        <taxon>Dikarya</taxon>
        <taxon>Ascomycota</taxon>
        <taxon>Pezizomycotina</taxon>
        <taxon>Eurotiomycetes</taxon>
        <taxon>Eurotiomycetidae</taxon>
        <taxon>Eurotiales</taxon>
        <taxon>Aspergillaceae</taxon>
        <taxon>Aspergillus</taxon>
        <taxon>Aspergillus subgen. Circumdati</taxon>
    </lineage>
</organism>